<feature type="compositionally biased region" description="Gly residues" evidence="1">
    <location>
        <begin position="59"/>
        <end position="72"/>
    </location>
</feature>
<gene>
    <name evidence="3" type="ORF">R3P38DRAFT_2759276</name>
</gene>
<evidence type="ECO:0000256" key="1">
    <source>
        <dbReference type="SAM" id="MobiDB-lite"/>
    </source>
</evidence>
<name>A0AAW0EAD5_9AGAR</name>
<evidence type="ECO:0000313" key="4">
    <source>
        <dbReference type="Proteomes" id="UP001362999"/>
    </source>
</evidence>
<sequence>MAPFARALLASSLFLLSSLVAGLTSSLQQVTNLPSRQNPTIAGFLFEFVAGGAAPPKGSGSGSGTTTGGGGTTAPPTSRSSTGTPTGGVAPLCDQCGGPTAAVDKA</sequence>
<evidence type="ECO:0000313" key="3">
    <source>
        <dbReference type="EMBL" id="KAK7059915.1"/>
    </source>
</evidence>
<accession>A0AAW0EAD5</accession>
<dbReference type="EMBL" id="JAWWNJ010000003">
    <property type="protein sequence ID" value="KAK7059915.1"/>
    <property type="molecule type" value="Genomic_DNA"/>
</dbReference>
<comment type="caution">
    <text evidence="3">The sequence shown here is derived from an EMBL/GenBank/DDBJ whole genome shotgun (WGS) entry which is preliminary data.</text>
</comment>
<feature type="region of interest" description="Disordered" evidence="1">
    <location>
        <begin position="55"/>
        <end position="106"/>
    </location>
</feature>
<keyword evidence="4" id="KW-1185">Reference proteome</keyword>
<reference evidence="3 4" key="1">
    <citation type="journal article" date="2024" name="J Genomics">
        <title>Draft genome sequencing and assembly of Favolaschia claudopus CIRM-BRFM 2984 isolated from oak limbs.</title>
        <authorList>
            <person name="Navarro D."/>
            <person name="Drula E."/>
            <person name="Chaduli D."/>
            <person name="Cazenave R."/>
            <person name="Ahrendt S."/>
            <person name="Wang J."/>
            <person name="Lipzen A."/>
            <person name="Daum C."/>
            <person name="Barry K."/>
            <person name="Grigoriev I.V."/>
            <person name="Favel A."/>
            <person name="Rosso M.N."/>
            <person name="Martin F."/>
        </authorList>
    </citation>
    <scope>NUCLEOTIDE SEQUENCE [LARGE SCALE GENOMIC DNA]</scope>
    <source>
        <strain evidence="3 4">CIRM-BRFM 2984</strain>
    </source>
</reference>
<protein>
    <submittedName>
        <fullName evidence="3">Uncharacterized protein</fullName>
    </submittedName>
</protein>
<proteinExistence type="predicted"/>
<dbReference type="AlphaFoldDB" id="A0AAW0EAD5"/>
<organism evidence="3 4">
    <name type="scientific">Favolaschia claudopus</name>
    <dbReference type="NCBI Taxonomy" id="2862362"/>
    <lineage>
        <taxon>Eukaryota</taxon>
        <taxon>Fungi</taxon>
        <taxon>Dikarya</taxon>
        <taxon>Basidiomycota</taxon>
        <taxon>Agaricomycotina</taxon>
        <taxon>Agaricomycetes</taxon>
        <taxon>Agaricomycetidae</taxon>
        <taxon>Agaricales</taxon>
        <taxon>Marasmiineae</taxon>
        <taxon>Mycenaceae</taxon>
        <taxon>Favolaschia</taxon>
    </lineage>
</organism>
<feature type="compositionally biased region" description="Low complexity" evidence="1">
    <location>
        <begin position="73"/>
        <end position="88"/>
    </location>
</feature>
<keyword evidence="2" id="KW-0732">Signal</keyword>
<feature type="chain" id="PRO_5043866665" evidence="2">
    <location>
        <begin position="23"/>
        <end position="106"/>
    </location>
</feature>
<dbReference type="Proteomes" id="UP001362999">
    <property type="component" value="Unassembled WGS sequence"/>
</dbReference>
<feature type="signal peptide" evidence="2">
    <location>
        <begin position="1"/>
        <end position="22"/>
    </location>
</feature>
<evidence type="ECO:0000256" key="2">
    <source>
        <dbReference type="SAM" id="SignalP"/>
    </source>
</evidence>